<dbReference type="EMBL" id="LNIX01000005">
    <property type="protein sequence ID" value="OXA54353.1"/>
    <property type="molecule type" value="Genomic_DNA"/>
</dbReference>
<protein>
    <submittedName>
        <fullName evidence="2">Squalene--hopene cyclase</fullName>
    </submittedName>
</protein>
<organism evidence="2 3">
    <name type="scientific">Folsomia candida</name>
    <name type="common">Springtail</name>
    <dbReference type="NCBI Taxonomy" id="158441"/>
    <lineage>
        <taxon>Eukaryota</taxon>
        <taxon>Metazoa</taxon>
        <taxon>Ecdysozoa</taxon>
        <taxon>Arthropoda</taxon>
        <taxon>Hexapoda</taxon>
        <taxon>Collembola</taxon>
        <taxon>Entomobryomorpha</taxon>
        <taxon>Isotomoidea</taxon>
        <taxon>Isotomidae</taxon>
        <taxon>Proisotominae</taxon>
        <taxon>Folsomia</taxon>
    </lineage>
</organism>
<dbReference type="InterPro" id="IPR008930">
    <property type="entry name" value="Terpenoid_cyclase/PrenylTrfase"/>
</dbReference>
<name>A0A226EA21_FOLCA</name>
<dbReference type="STRING" id="158441.A0A226EA21"/>
<dbReference type="OrthoDB" id="21502at2759"/>
<evidence type="ECO:0000259" key="1">
    <source>
        <dbReference type="Pfam" id="PF13249"/>
    </source>
</evidence>
<feature type="domain" description="Squalene cyclase N-terminal" evidence="1">
    <location>
        <begin position="4"/>
        <end position="234"/>
    </location>
</feature>
<gene>
    <name evidence="2" type="ORF">Fcan01_11556</name>
</gene>
<comment type="caution">
    <text evidence="2">The sequence shown here is derived from an EMBL/GenBank/DDBJ whole genome shotgun (WGS) entry which is preliminary data.</text>
</comment>
<keyword evidence="3" id="KW-1185">Reference proteome</keyword>
<proteinExistence type="predicted"/>
<dbReference type="AlphaFoldDB" id="A0A226EA21"/>
<dbReference type="SUPFAM" id="SSF48239">
    <property type="entry name" value="Terpenoid cyclases/Protein prenyltransferases"/>
    <property type="match status" value="1"/>
</dbReference>
<dbReference type="Pfam" id="PF13249">
    <property type="entry name" value="SQHop_cyclase_N"/>
    <property type="match status" value="1"/>
</dbReference>
<evidence type="ECO:0000313" key="3">
    <source>
        <dbReference type="Proteomes" id="UP000198287"/>
    </source>
</evidence>
<dbReference type="Gene3D" id="1.50.10.20">
    <property type="match status" value="1"/>
</dbReference>
<sequence>MTLRFIGEPPRPATEAKVITYLTNRQLPHGGWPIVPDEDKLDLTETVKAYIALTYMGVPKNSSLLTRARDQILRHGGAERMNLLLKLYATLTRIIAWQSIPLEALLIPPWSSVSTYSIGSFGRLGFTVVLVSRSVDLAENSPVVTDFEELFINKDNVLDDSFIGPFQNPYLHAMCRRLISLLGVVDNLVPEAVRKWAIKKVVKKLDNMTNPVSGLFGTGTLTECLLIMYQKLGLGNSLKV</sequence>
<dbReference type="Proteomes" id="UP000198287">
    <property type="component" value="Unassembled WGS sequence"/>
</dbReference>
<evidence type="ECO:0000313" key="2">
    <source>
        <dbReference type="EMBL" id="OXA54353.1"/>
    </source>
</evidence>
<accession>A0A226EA21</accession>
<dbReference type="InterPro" id="IPR032697">
    <property type="entry name" value="SQ_cyclase_N"/>
</dbReference>
<reference evidence="2 3" key="1">
    <citation type="submission" date="2015-12" db="EMBL/GenBank/DDBJ databases">
        <title>The genome of Folsomia candida.</title>
        <authorList>
            <person name="Faddeeva A."/>
            <person name="Derks M.F."/>
            <person name="Anvar Y."/>
            <person name="Smit S."/>
            <person name="Van Straalen N."/>
            <person name="Roelofs D."/>
        </authorList>
    </citation>
    <scope>NUCLEOTIDE SEQUENCE [LARGE SCALE GENOMIC DNA]</scope>
    <source>
        <strain evidence="2 3">VU population</strain>
        <tissue evidence="2">Whole body</tissue>
    </source>
</reference>